<comment type="function">
    <text evidence="1 10">Role in flagellar biosynthesis.</text>
</comment>
<evidence type="ECO:0000256" key="9">
    <source>
        <dbReference type="NCBIfam" id="TIGR01400"/>
    </source>
</evidence>
<dbReference type="PRINTS" id="PR00953">
    <property type="entry name" value="TYPE3IMRPROT"/>
</dbReference>
<keyword evidence="12" id="KW-1185">Reference proteome</keyword>
<dbReference type="Pfam" id="PF01311">
    <property type="entry name" value="Bac_export_1"/>
    <property type="match status" value="1"/>
</dbReference>
<name>A0A1H3J9X1_ALLWA</name>
<dbReference type="PANTHER" id="PTHR30065:SF8">
    <property type="entry name" value="FLAGELLAR BIOSYNTHETIC PROTEIN FLIR"/>
    <property type="match status" value="1"/>
</dbReference>
<keyword evidence="8 10" id="KW-0975">Bacterial flagellum</keyword>
<feature type="transmembrane region" description="Helical" evidence="10">
    <location>
        <begin position="173"/>
        <end position="202"/>
    </location>
</feature>
<accession>A0A1H3J9X1</accession>
<keyword evidence="11" id="KW-0966">Cell projection</keyword>
<dbReference type="GO" id="GO:0006605">
    <property type="term" value="P:protein targeting"/>
    <property type="evidence" value="ECO:0007669"/>
    <property type="project" value="UniProtKB-UniRule"/>
</dbReference>
<dbReference type="GO" id="GO:0009425">
    <property type="term" value="C:bacterial-type flagellum basal body"/>
    <property type="evidence" value="ECO:0007669"/>
    <property type="project" value="UniProtKB-SubCell"/>
</dbReference>
<evidence type="ECO:0000256" key="8">
    <source>
        <dbReference type="ARBA" id="ARBA00023143"/>
    </source>
</evidence>
<dbReference type="GO" id="GO:0005886">
    <property type="term" value="C:plasma membrane"/>
    <property type="evidence" value="ECO:0007669"/>
    <property type="project" value="UniProtKB-SubCell"/>
</dbReference>
<evidence type="ECO:0000256" key="5">
    <source>
        <dbReference type="ARBA" id="ARBA00022692"/>
    </source>
</evidence>
<feature type="transmembrane region" description="Helical" evidence="10">
    <location>
        <begin position="81"/>
        <end position="99"/>
    </location>
</feature>
<protein>
    <recommendedName>
        <fullName evidence="3 9">Flagellar biosynthetic protein FliR</fullName>
    </recommendedName>
</protein>
<evidence type="ECO:0000256" key="1">
    <source>
        <dbReference type="ARBA" id="ARBA00002578"/>
    </source>
</evidence>
<comment type="subcellular location">
    <subcellularLocation>
        <location evidence="10">Cell membrane</location>
        <topology evidence="10">Multi-pass membrane protein</topology>
    </subcellularLocation>
    <subcellularLocation>
        <location evidence="10">Bacterial flagellum basal body</location>
    </subcellularLocation>
</comment>
<evidence type="ECO:0000256" key="10">
    <source>
        <dbReference type="RuleBase" id="RU362071"/>
    </source>
</evidence>
<dbReference type="NCBIfam" id="TIGR01400">
    <property type="entry name" value="fliR"/>
    <property type="match status" value="1"/>
</dbReference>
<dbReference type="EMBL" id="FNOW01000054">
    <property type="protein sequence ID" value="SDY36198.1"/>
    <property type="molecule type" value="Genomic_DNA"/>
</dbReference>
<dbReference type="STRING" id="61595.SAMN05421644_1542"/>
<dbReference type="OrthoDB" id="9797790at2"/>
<keyword evidence="7 10" id="KW-0472">Membrane</keyword>
<dbReference type="Proteomes" id="UP000198672">
    <property type="component" value="Unassembled WGS sequence"/>
</dbReference>
<dbReference type="AlphaFoldDB" id="A0A1H3J9X1"/>
<keyword evidence="4 10" id="KW-1003">Cell membrane</keyword>
<dbReference type="GO" id="GO:0044780">
    <property type="term" value="P:bacterial-type flagellum assembly"/>
    <property type="evidence" value="ECO:0007669"/>
    <property type="project" value="UniProtKB-UniRule"/>
</dbReference>
<gene>
    <name evidence="11" type="ORF">SAMN05421644_1542</name>
</gene>
<keyword evidence="11" id="KW-0969">Cilium</keyword>
<keyword evidence="6 10" id="KW-1133">Transmembrane helix</keyword>
<evidence type="ECO:0000313" key="12">
    <source>
        <dbReference type="Proteomes" id="UP000198672"/>
    </source>
</evidence>
<proteinExistence type="inferred from homology"/>
<reference evidence="12" key="1">
    <citation type="submission" date="2016-10" db="EMBL/GenBank/DDBJ databases">
        <authorList>
            <person name="Varghese N."/>
            <person name="Submissions S."/>
        </authorList>
    </citation>
    <scope>NUCLEOTIDE SEQUENCE [LARGE SCALE GENOMIC DNA]</scope>
    <source>
        <strain evidence="12">DSM 173</strain>
    </source>
</reference>
<sequence>MATLLLEANDIVRWAVSLAWPLVRISALLLVAPVFGARQINTRVRLGLALLLTWMIAPQLPEPPLIDPLSAHGLVVAAEQALIGIAMGFVLTLVFSAINQAGEAIALSMGLGFASAVDPVGGVQVPMISQYLSILATLIFLAMNGHLVLLELLLKSFETFPISLDGPEPEDFWYIAGFGAQMFAGAVLIALPAIAALLLVNLAMGVVTRAAPQLNIFAVGFPITIVAGFLIIIWTLPSLTARIGDFLFSALPLIERIGRL</sequence>
<dbReference type="InterPro" id="IPR002010">
    <property type="entry name" value="T3SS_IM_R"/>
</dbReference>
<evidence type="ECO:0000256" key="3">
    <source>
        <dbReference type="ARBA" id="ARBA00021717"/>
    </source>
</evidence>
<evidence type="ECO:0000256" key="4">
    <source>
        <dbReference type="ARBA" id="ARBA00022475"/>
    </source>
</evidence>
<feature type="transmembrane region" description="Helical" evidence="10">
    <location>
        <begin position="44"/>
        <end position="61"/>
    </location>
</feature>
<keyword evidence="11" id="KW-0282">Flagellum</keyword>
<evidence type="ECO:0000256" key="2">
    <source>
        <dbReference type="ARBA" id="ARBA00009772"/>
    </source>
</evidence>
<evidence type="ECO:0000256" key="6">
    <source>
        <dbReference type="ARBA" id="ARBA00022989"/>
    </source>
</evidence>
<keyword evidence="5 10" id="KW-0812">Transmembrane</keyword>
<feature type="transmembrane region" description="Helical" evidence="10">
    <location>
        <begin position="131"/>
        <end position="153"/>
    </location>
</feature>
<dbReference type="PANTHER" id="PTHR30065">
    <property type="entry name" value="FLAGELLAR BIOSYNTHETIC PROTEIN FLIR"/>
    <property type="match status" value="1"/>
</dbReference>
<feature type="transmembrane region" description="Helical" evidence="10">
    <location>
        <begin position="12"/>
        <end position="32"/>
    </location>
</feature>
<organism evidence="11 12">
    <name type="scientific">Allochromatium warmingii</name>
    <name type="common">Chromatium warmingii</name>
    <dbReference type="NCBI Taxonomy" id="61595"/>
    <lineage>
        <taxon>Bacteria</taxon>
        <taxon>Pseudomonadati</taxon>
        <taxon>Pseudomonadota</taxon>
        <taxon>Gammaproteobacteria</taxon>
        <taxon>Chromatiales</taxon>
        <taxon>Chromatiaceae</taxon>
        <taxon>Allochromatium</taxon>
    </lineage>
</organism>
<feature type="transmembrane region" description="Helical" evidence="10">
    <location>
        <begin position="214"/>
        <end position="236"/>
    </location>
</feature>
<evidence type="ECO:0000313" key="11">
    <source>
        <dbReference type="EMBL" id="SDY36198.1"/>
    </source>
</evidence>
<dbReference type="InterPro" id="IPR006303">
    <property type="entry name" value="FliR"/>
</dbReference>
<evidence type="ECO:0000256" key="7">
    <source>
        <dbReference type="ARBA" id="ARBA00023136"/>
    </source>
</evidence>
<comment type="similarity">
    <text evidence="2 10">Belongs to the FliR/MopE/SpaR family.</text>
</comment>